<keyword evidence="8" id="KW-0460">Magnesium</keyword>
<keyword evidence="4" id="KW-1192">Host mRNA suppression by virus</keyword>
<dbReference type="GO" id="GO:0039657">
    <property type="term" value="P:symbiont-mediated suppression of host gene expression"/>
    <property type="evidence" value="ECO:0007669"/>
    <property type="project" value="UniProtKB-KW"/>
</dbReference>
<evidence type="ECO:0000256" key="9">
    <source>
        <dbReference type="ARBA" id="ARBA00022884"/>
    </source>
</evidence>
<keyword evidence="11" id="KW-1262">Eukaryotic host gene expression shutoff by virus</keyword>
<dbReference type="InterPro" id="IPR006084">
    <property type="entry name" value="XPG/Rad2"/>
</dbReference>
<name>Q9E1Z8_CHV9D</name>
<dbReference type="GO" id="GO:0003723">
    <property type="term" value="F:RNA binding"/>
    <property type="evidence" value="ECO:0007669"/>
    <property type="project" value="UniProtKB-KW"/>
</dbReference>
<evidence type="ECO:0000256" key="10">
    <source>
        <dbReference type="ARBA" id="ARBA00022995"/>
    </source>
</evidence>
<accession>Q9E1Z8</accession>
<dbReference type="Gene3D" id="3.40.50.1010">
    <property type="entry name" value="5'-nuclease"/>
    <property type="match status" value="1"/>
</dbReference>
<dbReference type="PANTHER" id="PTHR11081:SF9">
    <property type="entry name" value="FLAP ENDONUCLEASE 1"/>
    <property type="match status" value="1"/>
</dbReference>
<dbReference type="PANTHER" id="PTHR11081">
    <property type="entry name" value="FLAP ENDONUCLEASE FAMILY MEMBER"/>
    <property type="match status" value="1"/>
</dbReference>
<evidence type="ECO:0000256" key="5">
    <source>
        <dbReference type="ARBA" id="ARBA00022581"/>
    </source>
</evidence>
<evidence type="ECO:0000256" key="2">
    <source>
        <dbReference type="ARBA" id="ARBA00009669"/>
    </source>
</evidence>
<comment type="subcellular location">
    <subcellularLocation>
        <location evidence="1">Virion</location>
    </subcellularLocation>
</comment>
<reference evidence="12 13" key="1">
    <citation type="journal article" date="2001" name="Virology">
        <title>The DNA sequence of the simian varicella virus genome.</title>
        <authorList>
            <person name="Gray W.L."/>
            <person name="Starnes H.B."/>
            <person name="White M.W."/>
            <person name="Mahalingam R."/>
        </authorList>
    </citation>
    <scope>NUCLEOTIDE SEQUENCE [LARGE SCALE GENOMIC DNA]</scope>
</reference>
<dbReference type="Proteomes" id="UP000159358">
    <property type="component" value="Segment"/>
</dbReference>
<protein>
    <recommendedName>
        <fullName evidence="3">Virion host shutoff protein</fullName>
    </recommendedName>
</protein>
<evidence type="ECO:0000256" key="3">
    <source>
        <dbReference type="ARBA" id="ARBA00018606"/>
    </source>
</evidence>
<dbReference type="EMBL" id="AF275348">
    <property type="protein sequence ID" value="AAG27190.1"/>
    <property type="molecule type" value="Genomic_DNA"/>
</dbReference>
<evidence type="ECO:0000256" key="4">
    <source>
        <dbReference type="ARBA" id="ARBA00022557"/>
    </source>
</evidence>
<keyword evidence="6" id="KW-1132">Decay of host mRNAs by virus</keyword>
<keyword evidence="7" id="KW-0479">Metal-binding</keyword>
<organism evidence="12 13">
    <name type="scientific">Cercopithecine herpesvirus 9 (strain DHV)</name>
    <name type="common">CeHV-9</name>
    <name type="synonym">Simian varicella virus</name>
    <dbReference type="NCBI Taxonomy" id="36348"/>
    <lineage>
        <taxon>Viruses</taxon>
        <taxon>Duplodnaviria</taxon>
        <taxon>Heunggongvirae</taxon>
        <taxon>Peploviricota</taxon>
        <taxon>Herviviricetes</taxon>
        <taxon>Herpesvirales</taxon>
        <taxon>Orthoherpesviridae</taxon>
        <taxon>Alphaherpesvirinae</taxon>
        <taxon>Varicellovirus</taxon>
        <taxon>Varicellovirus cercopithecinealpha9</taxon>
    </lineage>
</organism>
<evidence type="ECO:0000256" key="1">
    <source>
        <dbReference type="ARBA" id="ARBA00004328"/>
    </source>
</evidence>
<dbReference type="GO" id="GO:0046872">
    <property type="term" value="F:metal ion binding"/>
    <property type="evidence" value="ECO:0007669"/>
    <property type="project" value="UniProtKB-KW"/>
</dbReference>
<evidence type="ECO:0000256" key="7">
    <source>
        <dbReference type="ARBA" id="ARBA00022723"/>
    </source>
</evidence>
<keyword evidence="10" id="KW-1190">Host gene expression shutoff by virus</keyword>
<keyword evidence="9" id="KW-0694">RNA-binding</keyword>
<dbReference type="GO" id="GO:0017108">
    <property type="term" value="F:5'-flap endonuclease activity"/>
    <property type="evidence" value="ECO:0007669"/>
    <property type="project" value="TreeGrafter"/>
</dbReference>
<sequence>MFCKPKGIFELLHFTTIGNMGLFGLTRFIHDHRLIKPSNISTPPGVLTPIAVDIWNVMYTLLERLYPSKRYKKIHGPSVTIHCLGVLLRLLTHRSYYPIFVLEETEDASKPLARGAKALVHETKLEKRLKSANLYTTISTGKHPRGFYKDIPKYYETMFPIIHTTEGIFEPAHRLNTSSSENHCMSSDKVKCFQNSDVNNVEYYCMESGHRLHHKLCASLIKLMGYAYVEANNIEADEACANLFHTRTAALVYTTDTDLLLMGCDIVLDTVPLFAPIVKCKDLLQYLGITYPEFLAAFVRCQTDLHTSETLRSVQQVIEDTGLKLPNNSIIADSHFESWRHKNTTHDTDLQPGDLKYIENVPDYTSNLSRVTEEAECALNLMPPSTSVSDELERAFVQHVITIVTPTTRGRLKLMKRVTVMQQQPSHTLIAYVLNTYFNNPKIIQQYISTFKRLLAPPLPLNVVLSKYWNG</sequence>
<proteinExistence type="inferred from homology"/>
<dbReference type="InterPro" id="IPR029060">
    <property type="entry name" value="PIN-like_dom_sf"/>
</dbReference>
<evidence type="ECO:0000313" key="13">
    <source>
        <dbReference type="Proteomes" id="UP000159358"/>
    </source>
</evidence>
<evidence type="ECO:0000256" key="8">
    <source>
        <dbReference type="ARBA" id="ARBA00022842"/>
    </source>
</evidence>
<dbReference type="GO" id="GO:0039595">
    <property type="term" value="P:symbiont-mediated degradation of host mRNA"/>
    <property type="evidence" value="ECO:0007669"/>
    <property type="project" value="UniProtKB-KW"/>
</dbReference>
<organismHost>
    <name type="scientific">Chlorocebus aethiops</name>
    <name type="common">Green monkey</name>
    <name type="synonym">Cercopithecus aethiops</name>
    <dbReference type="NCBI Taxonomy" id="9534"/>
</organismHost>
<keyword evidence="5" id="KW-0945">Host-virus interaction</keyword>
<keyword evidence="13" id="KW-1185">Reference proteome</keyword>
<evidence type="ECO:0000313" key="12">
    <source>
        <dbReference type="EMBL" id="AAG27190.1"/>
    </source>
</evidence>
<comment type="similarity">
    <text evidence="2">Belongs to the herpesviridae VHS protein family.</text>
</comment>
<evidence type="ECO:0000256" key="11">
    <source>
        <dbReference type="ARBA" id="ARBA00023247"/>
    </source>
</evidence>
<evidence type="ECO:0000256" key="6">
    <source>
        <dbReference type="ARBA" id="ARBA00022616"/>
    </source>
</evidence>
<dbReference type="SUPFAM" id="SSF88723">
    <property type="entry name" value="PIN domain-like"/>
    <property type="match status" value="1"/>
</dbReference>